<feature type="signal peptide" evidence="1">
    <location>
        <begin position="1"/>
        <end position="20"/>
    </location>
</feature>
<keyword evidence="3" id="KW-1185">Reference proteome</keyword>
<evidence type="ECO:0000256" key="1">
    <source>
        <dbReference type="SAM" id="SignalP"/>
    </source>
</evidence>
<proteinExistence type="predicted"/>
<dbReference type="Proteomes" id="UP001595885">
    <property type="component" value="Unassembled WGS sequence"/>
</dbReference>
<evidence type="ECO:0008006" key="4">
    <source>
        <dbReference type="Google" id="ProtNLM"/>
    </source>
</evidence>
<dbReference type="RefSeq" id="WP_379740647.1">
    <property type="nucleotide sequence ID" value="NZ_JBHSGW010000025.1"/>
</dbReference>
<feature type="chain" id="PRO_5046674267" description="Lipoprotein" evidence="1">
    <location>
        <begin position="21"/>
        <end position="266"/>
    </location>
</feature>
<evidence type="ECO:0000313" key="3">
    <source>
        <dbReference type="Proteomes" id="UP001595885"/>
    </source>
</evidence>
<accession>A0ABV9P597</accession>
<dbReference type="PROSITE" id="PS51257">
    <property type="entry name" value="PROKAR_LIPOPROTEIN"/>
    <property type="match status" value="1"/>
</dbReference>
<evidence type="ECO:0000313" key="2">
    <source>
        <dbReference type="EMBL" id="MFC4740050.1"/>
    </source>
</evidence>
<gene>
    <name evidence="2" type="ORF">ACFO3U_08590</name>
</gene>
<organism evidence="2 3">
    <name type="scientific">Flavobacterium ponti</name>
    <dbReference type="NCBI Taxonomy" id="665133"/>
    <lineage>
        <taxon>Bacteria</taxon>
        <taxon>Pseudomonadati</taxon>
        <taxon>Bacteroidota</taxon>
        <taxon>Flavobacteriia</taxon>
        <taxon>Flavobacteriales</taxon>
        <taxon>Flavobacteriaceae</taxon>
        <taxon>Flavobacterium</taxon>
    </lineage>
</organism>
<comment type="caution">
    <text evidence="2">The sequence shown here is derived from an EMBL/GenBank/DDBJ whole genome shotgun (WGS) entry which is preliminary data.</text>
</comment>
<name>A0ABV9P597_9FLAO</name>
<protein>
    <recommendedName>
        <fullName evidence="4">Lipoprotein</fullName>
    </recommendedName>
</protein>
<reference evidence="3" key="1">
    <citation type="journal article" date="2019" name="Int. J. Syst. Evol. Microbiol.">
        <title>The Global Catalogue of Microorganisms (GCM) 10K type strain sequencing project: providing services to taxonomists for standard genome sequencing and annotation.</title>
        <authorList>
            <consortium name="The Broad Institute Genomics Platform"/>
            <consortium name="The Broad Institute Genome Sequencing Center for Infectious Disease"/>
            <person name="Wu L."/>
            <person name="Ma J."/>
        </authorList>
    </citation>
    <scope>NUCLEOTIDE SEQUENCE [LARGE SCALE GENOMIC DNA]</scope>
    <source>
        <strain evidence="3">CCUG 50349</strain>
    </source>
</reference>
<dbReference type="EMBL" id="JBHSGW010000025">
    <property type="protein sequence ID" value="MFC4740050.1"/>
    <property type="molecule type" value="Genomic_DNA"/>
</dbReference>
<keyword evidence="1" id="KW-0732">Signal</keyword>
<sequence>MKTKLFLLLGLSIFTFSCSSDDSSGEDNGAPATSLPITSGNYWTYDVFNHQTTQTPESFARDSVYAANDTLINTVTYKKMKTENIANGFFSGTLKDNGLRIDGNKMRISGSVNFAAGLPTALSFSVSDFIILKENASAGEELSSTNGSFTKDYNGYPLTFDYTLKSVADGAQSSLTSNGNTYSDITKTKVILNLKITANYSGIAFIVMPAQDVLVSTQHYSKNIGMVYNQTNITYVLNTLPPQVQLPIPSSGSQTQEEFLDVYLIN</sequence>